<evidence type="ECO:0000259" key="13">
    <source>
        <dbReference type="Pfam" id="PF00156"/>
    </source>
</evidence>
<evidence type="ECO:0000256" key="9">
    <source>
        <dbReference type="ARBA" id="ARBA00022676"/>
    </source>
</evidence>
<gene>
    <name evidence="12" type="primary">apt</name>
    <name evidence="14" type="ORF">SAMN06295879_3457</name>
</gene>
<name>A0A1T4YLK9_9MICO</name>
<dbReference type="GO" id="GO:0006168">
    <property type="term" value="P:adenine salvage"/>
    <property type="evidence" value="ECO:0007669"/>
    <property type="project" value="InterPro"/>
</dbReference>
<dbReference type="AlphaFoldDB" id="A0A1T4YLK9"/>
<evidence type="ECO:0000256" key="3">
    <source>
        <dbReference type="ARBA" id="ARBA00004496"/>
    </source>
</evidence>
<sequence length="179" mass="18468">MPAETTAELIDAHLLTVQDFPSEGILFRDVTSVYANGEAFASVVDAFASHDWGQVDAVLGIEARGFGIAAAMAYARGVGMVSVRKAGKLPGELLSEDYALEYGTATLQVQPNVLPRGSRVVILDDLLATGGTLAAVVTLAERAGWAVAGIGVVIALDDLGGRAALAGHDILELSSYPAS</sequence>
<dbReference type="EMBL" id="FUYG01000011">
    <property type="protein sequence ID" value="SKB02151.1"/>
    <property type="molecule type" value="Genomic_DNA"/>
</dbReference>
<keyword evidence="10 12" id="KW-0808">Transferase</keyword>
<dbReference type="Gene3D" id="3.40.50.2020">
    <property type="match status" value="1"/>
</dbReference>
<dbReference type="RefSeq" id="WP_078715396.1">
    <property type="nucleotide sequence ID" value="NZ_FUYG01000011.1"/>
</dbReference>
<reference evidence="15" key="1">
    <citation type="submission" date="2017-02" db="EMBL/GenBank/DDBJ databases">
        <authorList>
            <person name="Varghese N."/>
            <person name="Submissions S."/>
        </authorList>
    </citation>
    <scope>NUCLEOTIDE SEQUENCE [LARGE SCALE GENOMIC DNA]</scope>
    <source>
        <strain evidence="15">VKM Ac-2052</strain>
    </source>
</reference>
<comment type="catalytic activity">
    <reaction evidence="1 12">
        <text>AMP + diphosphate = 5-phospho-alpha-D-ribose 1-diphosphate + adenine</text>
        <dbReference type="Rhea" id="RHEA:16609"/>
        <dbReference type="ChEBI" id="CHEBI:16708"/>
        <dbReference type="ChEBI" id="CHEBI:33019"/>
        <dbReference type="ChEBI" id="CHEBI:58017"/>
        <dbReference type="ChEBI" id="CHEBI:456215"/>
        <dbReference type="EC" id="2.4.2.7"/>
    </reaction>
</comment>
<evidence type="ECO:0000256" key="6">
    <source>
        <dbReference type="ARBA" id="ARBA00011738"/>
    </source>
</evidence>
<protein>
    <recommendedName>
        <fullName evidence="7 12">Adenine phosphoribosyltransferase</fullName>
        <shortName evidence="12">APRT</shortName>
        <ecNumber evidence="7 12">2.4.2.7</ecNumber>
    </recommendedName>
</protein>
<comment type="similarity">
    <text evidence="5 12">Belongs to the purine/pyrimidine phosphoribosyltransferase family.</text>
</comment>
<accession>A0A1T4YLK9</accession>
<dbReference type="GO" id="GO:0005737">
    <property type="term" value="C:cytoplasm"/>
    <property type="evidence" value="ECO:0007669"/>
    <property type="project" value="UniProtKB-SubCell"/>
</dbReference>
<evidence type="ECO:0000256" key="11">
    <source>
        <dbReference type="ARBA" id="ARBA00022726"/>
    </source>
</evidence>
<dbReference type="GO" id="GO:0016208">
    <property type="term" value="F:AMP binding"/>
    <property type="evidence" value="ECO:0007669"/>
    <property type="project" value="TreeGrafter"/>
</dbReference>
<dbReference type="Proteomes" id="UP000189735">
    <property type="component" value="Unassembled WGS sequence"/>
</dbReference>
<dbReference type="UniPathway" id="UPA00588">
    <property type="reaction ID" value="UER00646"/>
</dbReference>
<dbReference type="InterPro" id="IPR005764">
    <property type="entry name" value="Ade_phspho_trans"/>
</dbReference>
<comment type="pathway">
    <text evidence="4 12">Purine metabolism; AMP biosynthesis via salvage pathway; AMP from adenine: step 1/1.</text>
</comment>
<evidence type="ECO:0000256" key="2">
    <source>
        <dbReference type="ARBA" id="ARBA00003968"/>
    </source>
</evidence>
<evidence type="ECO:0000256" key="12">
    <source>
        <dbReference type="HAMAP-Rule" id="MF_00004"/>
    </source>
</evidence>
<dbReference type="HAMAP" id="MF_00004">
    <property type="entry name" value="Aden_phosphoribosyltr"/>
    <property type="match status" value="1"/>
</dbReference>
<proteinExistence type="inferred from homology"/>
<evidence type="ECO:0000313" key="15">
    <source>
        <dbReference type="Proteomes" id="UP000189735"/>
    </source>
</evidence>
<evidence type="ECO:0000256" key="1">
    <source>
        <dbReference type="ARBA" id="ARBA00000868"/>
    </source>
</evidence>
<evidence type="ECO:0000256" key="10">
    <source>
        <dbReference type="ARBA" id="ARBA00022679"/>
    </source>
</evidence>
<dbReference type="EC" id="2.4.2.7" evidence="7 12"/>
<evidence type="ECO:0000313" key="14">
    <source>
        <dbReference type="EMBL" id="SKB02151.1"/>
    </source>
</evidence>
<comment type="subunit">
    <text evidence="6 12">Homodimer.</text>
</comment>
<evidence type="ECO:0000256" key="7">
    <source>
        <dbReference type="ARBA" id="ARBA00011893"/>
    </source>
</evidence>
<evidence type="ECO:0000256" key="5">
    <source>
        <dbReference type="ARBA" id="ARBA00008391"/>
    </source>
</evidence>
<organism evidence="14 15">
    <name type="scientific">Agreia bicolorata</name>
    <dbReference type="NCBI Taxonomy" id="110935"/>
    <lineage>
        <taxon>Bacteria</taxon>
        <taxon>Bacillati</taxon>
        <taxon>Actinomycetota</taxon>
        <taxon>Actinomycetes</taxon>
        <taxon>Micrococcales</taxon>
        <taxon>Microbacteriaceae</taxon>
        <taxon>Agreia</taxon>
    </lineage>
</organism>
<comment type="subcellular location">
    <subcellularLocation>
        <location evidence="3 12">Cytoplasm</location>
    </subcellularLocation>
</comment>
<dbReference type="GO" id="GO:0003999">
    <property type="term" value="F:adenine phosphoribosyltransferase activity"/>
    <property type="evidence" value="ECO:0007669"/>
    <property type="project" value="UniProtKB-UniRule"/>
</dbReference>
<keyword evidence="11 12" id="KW-0660">Purine salvage</keyword>
<evidence type="ECO:0000256" key="8">
    <source>
        <dbReference type="ARBA" id="ARBA00022490"/>
    </source>
</evidence>
<comment type="function">
    <text evidence="2 12">Catalyzes a salvage reaction resulting in the formation of AMP, that is energically less costly than de novo synthesis.</text>
</comment>
<dbReference type="PANTHER" id="PTHR32315:SF3">
    <property type="entry name" value="ADENINE PHOSPHORIBOSYLTRANSFERASE"/>
    <property type="match status" value="1"/>
</dbReference>
<dbReference type="GO" id="GO:0002055">
    <property type="term" value="F:adenine binding"/>
    <property type="evidence" value="ECO:0007669"/>
    <property type="project" value="TreeGrafter"/>
</dbReference>
<dbReference type="InterPro" id="IPR029057">
    <property type="entry name" value="PRTase-like"/>
</dbReference>
<dbReference type="SUPFAM" id="SSF53271">
    <property type="entry name" value="PRTase-like"/>
    <property type="match status" value="1"/>
</dbReference>
<dbReference type="InterPro" id="IPR000836">
    <property type="entry name" value="PRTase_dom"/>
</dbReference>
<dbReference type="PANTHER" id="PTHR32315">
    <property type="entry name" value="ADENINE PHOSPHORIBOSYLTRANSFERASE"/>
    <property type="match status" value="1"/>
</dbReference>
<dbReference type="Pfam" id="PF00156">
    <property type="entry name" value="Pribosyltran"/>
    <property type="match status" value="1"/>
</dbReference>
<dbReference type="InterPro" id="IPR050054">
    <property type="entry name" value="UPRTase/APRTase"/>
</dbReference>
<dbReference type="GO" id="GO:0006166">
    <property type="term" value="P:purine ribonucleoside salvage"/>
    <property type="evidence" value="ECO:0007669"/>
    <property type="project" value="UniProtKB-KW"/>
</dbReference>
<keyword evidence="9 12" id="KW-0328">Glycosyltransferase</keyword>
<dbReference type="NCBIfam" id="NF002636">
    <property type="entry name" value="PRK02304.1-5"/>
    <property type="match status" value="1"/>
</dbReference>
<keyword evidence="8 12" id="KW-0963">Cytoplasm</keyword>
<dbReference type="CDD" id="cd06223">
    <property type="entry name" value="PRTases_typeI"/>
    <property type="match status" value="1"/>
</dbReference>
<feature type="domain" description="Phosphoribosyltransferase" evidence="13">
    <location>
        <begin position="49"/>
        <end position="155"/>
    </location>
</feature>
<evidence type="ECO:0000256" key="4">
    <source>
        <dbReference type="ARBA" id="ARBA00004659"/>
    </source>
</evidence>
<dbReference type="FunFam" id="3.40.50.2020:FF:000004">
    <property type="entry name" value="Adenine phosphoribosyltransferase"/>
    <property type="match status" value="1"/>
</dbReference>
<dbReference type="GO" id="GO:0044209">
    <property type="term" value="P:AMP salvage"/>
    <property type="evidence" value="ECO:0007669"/>
    <property type="project" value="UniProtKB-UniRule"/>
</dbReference>